<evidence type="ECO:0000313" key="2">
    <source>
        <dbReference type="EMBL" id="GFR19429.1"/>
    </source>
</evidence>
<comment type="caution">
    <text evidence="2">The sequence shown here is derived from an EMBL/GenBank/DDBJ whole genome shotgun (WGS) entry which is preliminary data.</text>
</comment>
<feature type="region of interest" description="Disordered" evidence="1">
    <location>
        <begin position="74"/>
        <end position="114"/>
    </location>
</feature>
<dbReference type="EMBL" id="BMAO01017936">
    <property type="protein sequence ID" value="GFR19429.1"/>
    <property type="molecule type" value="Genomic_DNA"/>
</dbReference>
<organism evidence="2 3">
    <name type="scientific">Trichonephila clavata</name>
    <name type="common">Joro spider</name>
    <name type="synonym">Nephila clavata</name>
    <dbReference type="NCBI Taxonomy" id="2740835"/>
    <lineage>
        <taxon>Eukaryota</taxon>
        <taxon>Metazoa</taxon>
        <taxon>Ecdysozoa</taxon>
        <taxon>Arthropoda</taxon>
        <taxon>Chelicerata</taxon>
        <taxon>Arachnida</taxon>
        <taxon>Araneae</taxon>
        <taxon>Araneomorphae</taxon>
        <taxon>Entelegynae</taxon>
        <taxon>Araneoidea</taxon>
        <taxon>Nephilidae</taxon>
        <taxon>Trichonephila</taxon>
    </lineage>
</organism>
<gene>
    <name evidence="2" type="ORF">TNCT_529861</name>
</gene>
<name>A0A8X6IC99_TRICU</name>
<sequence>MNFFQNPARFGVHLKTTGEKEGKKNICSICSGSDTVPKPAASRRSQTGNVPTSGYIRTIVENVELYKYVTTAMQQEQCERSSRKENNGPHGEIESEFQKGKPEAVYGPSSRSMH</sequence>
<proteinExistence type="predicted"/>
<evidence type="ECO:0000256" key="1">
    <source>
        <dbReference type="SAM" id="MobiDB-lite"/>
    </source>
</evidence>
<reference evidence="2" key="1">
    <citation type="submission" date="2020-07" db="EMBL/GenBank/DDBJ databases">
        <title>Multicomponent nature underlies the extraordinary mechanical properties of spider dragline silk.</title>
        <authorList>
            <person name="Kono N."/>
            <person name="Nakamura H."/>
            <person name="Mori M."/>
            <person name="Yoshida Y."/>
            <person name="Ohtoshi R."/>
            <person name="Malay A.D."/>
            <person name="Moran D.A.P."/>
            <person name="Tomita M."/>
            <person name="Numata K."/>
            <person name="Arakawa K."/>
        </authorList>
    </citation>
    <scope>NUCLEOTIDE SEQUENCE</scope>
</reference>
<dbReference type="Proteomes" id="UP000887116">
    <property type="component" value="Unassembled WGS sequence"/>
</dbReference>
<feature type="compositionally biased region" description="Basic and acidic residues" evidence="1">
    <location>
        <begin position="77"/>
        <end position="102"/>
    </location>
</feature>
<protein>
    <submittedName>
        <fullName evidence="2">Uncharacterized protein</fullName>
    </submittedName>
</protein>
<accession>A0A8X6IC99</accession>
<keyword evidence="3" id="KW-1185">Reference proteome</keyword>
<evidence type="ECO:0000313" key="3">
    <source>
        <dbReference type="Proteomes" id="UP000887116"/>
    </source>
</evidence>
<dbReference type="AlphaFoldDB" id="A0A8X6IC99"/>